<dbReference type="EMBL" id="JAGMUX010000013">
    <property type="protein sequence ID" value="KAH7240790.1"/>
    <property type="molecule type" value="Genomic_DNA"/>
</dbReference>
<keyword evidence="3" id="KW-1185">Reference proteome</keyword>
<dbReference type="Proteomes" id="UP000720189">
    <property type="component" value="Unassembled WGS sequence"/>
</dbReference>
<name>A0A9P9GJU5_FUSRE</name>
<sequence>MLPRQCTYCNDLEVSETFESQHHRDLESLKACADNFLHPCPVCQLLWANIQDLCPQPRLRHFLENWKADPDLRGAKLILISRRQQHPPDIDPALRKVIWFNDAFVNVVIRGPNVDEVLANSFIAHLNVSTTSESLVAKEVRGRTLEKTSESRKRAETINLTRAWLDRCNDFDHRCCGNEPRELPSRVVDIGGKNPTLIETQGKQGIYVALSYSWGDAGSRIFKFKTASEATFKKGIALSKLARTHRQAIQVARELGYRYIWIDALCIRQDDMKDWADQALLVPEIYNNADLTIVAGRSSDARHGFLDIGSSPTVGPCQVRYRCAEGNEEANCWLNLPRDRSIGPTTERAWCYQESLMARRMIIYGEQQLLFRCREREEFEDGSCNFVGEADVWYNELFPALNASNLPPVEEDHKPWNRIQLDSRPASYSSPSFDSTRRSLGLADRTDPVLQRWYSITMEYSTRSFYNPSDNHAALSGVVRLFKQVLVSRFGRRSDRYMAGLWESDMICGLLWRSRRIVDAGLPALTVPKYEGKTIRKAPSWSWMALVGPISQGAGSKTDELAGFARYGTPCCKPGNLERNSWCHDPEGWEYNIVETKEFPDPYELQVYGYMRELRVSQYKTKDHPDHSVRCKLYPQDAMNKHTFLLEASERRPLVKGRGDPNLDWSLIAATGLFDQETSSNPSEMWALRLTSEEGLLLRRPYPGKIIFERLGIFFVENPKAFYPDELNLVTDQGRYYIPEEKLPVSKAIIH</sequence>
<dbReference type="OrthoDB" id="47007at2759"/>
<dbReference type="PANTHER" id="PTHR33112:SF10">
    <property type="entry name" value="TOL"/>
    <property type="match status" value="1"/>
</dbReference>
<evidence type="ECO:0000313" key="2">
    <source>
        <dbReference type="EMBL" id="KAH7240790.1"/>
    </source>
</evidence>
<gene>
    <name evidence="2" type="ORF">BKA55DRAFT_677978</name>
</gene>
<dbReference type="PANTHER" id="PTHR33112">
    <property type="entry name" value="DOMAIN PROTEIN, PUTATIVE-RELATED"/>
    <property type="match status" value="1"/>
</dbReference>
<dbReference type="Pfam" id="PF06985">
    <property type="entry name" value="HET"/>
    <property type="match status" value="1"/>
</dbReference>
<dbReference type="InterPro" id="IPR010730">
    <property type="entry name" value="HET"/>
</dbReference>
<dbReference type="RefSeq" id="XP_046046304.1">
    <property type="nucleotide sequence ID" value="XM_046198128.1"/>
</dbReference>
<accession>A0A9P9GJU5</accession>
<evidence type="ECO:0000259" key="1">
    <source>
        <dbReference type="Pfam" id="PF06985"/>
    </source>
</evidence>
<dbReference type="AlphaFoldDB" id="A0A9P9GJU5"/>
<organism evidence="2 3">
    <name type="scientific">Fusarium redolens</name>
    <dbReference type="NCBI Taxonomy" id="48865"/>
    <lineage>
        <taxon>Eukaryota</taxon>
        <taxon>Fungi</taxon>
        <taxon>Dikarya</taxon>
        <taxon>Ascomycota</taxon>
        <taxon>Pezizomycotina</taxon>
        <taxon>Sordariomycetes</taxon>
        <taxon>Hypocreomycetidae</taxon>
        <taxon>Hypocreales</taxon>
        <taxon>Nectriaceae</taxon>
        <taxon>Fusarium</taxon>
        <taxon>Fusarium redolens species complex</taxon>
    </lineage>
</organism>
<comment type="caution">
    <text evidence="2">The sequence shown here is derived from an EMBL/GenBank/DDBJ whole genome shotgun (WGS) entry which is preliminary data.</text>
</comment>
<feature type="domain" description="Heterokaryon incompatibility" evidence="1">
    <location>
        <begin position="207"/>
        <end position="354"/>
    </location>
</feature>
<evidence type="ECO:0000313" key="3">
    <source>
        <dbReference type="Proteomes" id="UP000720189"/>
    </source>
</evidence>
<reference evidence="2" key="1">
    <citation type="journal article" date="2021" name="Nat. Commun.">
        <title>Genetic determinants of endophytism in the Arabidopsis root mycobiome.</title>
        <authorList>
            <person name="Mesny F."/>
            <person name="Miyauchi S."/>
            <person name="Thiergart T."/>
            <person name="Pickel B."/>
            <person name="Atanasova L."/>
            <person name="Karlsson M."/>
            <person name="Huettel B."/>
            <person name="Barry K.W."/>
            <person name="Haridas S."/>
            <person name="Chen C."/>
            <person name="Bauer D."/>
            <person name="Andreopoulos W."/>
            <person name="Pangilinan J."/>
            <person name="LaButti K."/>
            <person name="Riley R."/>
            <person name="Lipzen A."/>
            <person name="Clum A."/>
            <person name="Drula E."/>
            <person name="Henrissat B."/>
            <person name="Kohler A."/>
            <person name="Grigoriev I.V."/>
            <person name="Martin F.M."/>
            <person name="Hacquard S."/>
        </authorList>
    </citation>
    <scope>NUCLEOTIDE SEQUENCE</scope>
    <source>
        <strain evidence="2">MPI-CAGE-AT-0023</strain>
    </source>
</reference>
<proteinExistence type="predicted"/>
<protein>
    <submittedName>
        <fullName evidence="2">Heterokaryon incompatibility protein-domain-containing protein</fullName>
    </submittedName>
</protein>
<dbReference type="GeneID" id="70228082"/>